<dbReference type="KEGG" id="ptm:GSPATT00035966001"/>
<dbReference type="GeneID" id="5019991"/>
<feature type="compositionally biased region" description="Polar residues" evidence="1">
    <location>
        <begin position="118"/>
        <end position="132"/>
    </location>
</feature>
<sequence length="132" mass="15381">MGKAHKQKGYRLENTISKKGFLELRKMLGMPQFELAHDNSNIMKIQARLLNIDDNEEWNNSYKPIPEVKIQNYLLHCQNSDQSIISSLNKVDRFLSQQGRLKTIGQNKDEEKQKKQNSLSTEVQYSNKKSLN</sequence>
<dbReference type="OMA" id="QFEFVHE"/>
<reference evidence="2 3" key="1">
    <citation type="journal article" date="2006" name="Nature">
        <title>Global trends of whole-genome duplications revealed by the ciliate Paramecium tetraurelia.</title>
        <authorList>
            <consortium name="Genoscope"/>
            <person name="Aury J.-M."/>
            <person name="Jaillon O."/>
            <person name="Duret L."/>
            <person name="Noel B."/>
            <person name="Jubin C."/>
            <person name="Porcel B.M."/>
            <person name="Segurens B."/>
            <person name="Daubin V."/>
            <person name="Anthouard V."/>
            <person name="Aiach N."/>
            <person name="Arnaiz O."/>
            <person name="Billaut A."/>
            <person name="Beisson J."/>
            <person name="Blanc I."/>
            <person name="Bouhouche K."/>
            <person name="Camara F."/>
            <person name="Duharcourt S."/>
            <person name="Guigo R."/>
            <person name="Gogendeau D."/>
            <person name="Katinka M."/>
            <person name="Keller A.-M."/>
            <person name="Kissmehl R."/>
            <person name="Klotz C."/>
            <person name="Koll F."/>
            <person name="Le Moue A."/>
            <person name="Lepere C."/>
            <person name="Malinsky S."/>
            <person name="Nowacki M."/>
            <person name="Nowak J.K."/>
            <person name="Plattner H."/>
            <person name="Poulain J."/>
            <person name="Ruiz F."/>
            <person name="Serrano V."/>
            <person name="Zagulski M."/>
            <person name="Dessen P."/>
            <person name="Betermier M."/>
            <person name="Weissenbach J."/>
            <person name="Scarpelli C."/>
            <person name="Schachter V."/>
            <person name="Sperling L."/>
            <person name="Meyer E."/>
            <person name="Cohen J."/>
            <person name="Wincker P."/>
        </authorList>
    </citation>
    <scope>NUCLEOTIDE SEQUENCE [LARGE SCALE GENOMIC DNA]</scope>
    <source>
        <strain evidence="2 3">Stock d4-2</strain>
    </source>
</reference>
<evidence type="ECO:0000256" key="1">
    <source>
        <dbReference type="SAM" id="MobiDB-lite"/>
    </source>
</evidence>
<dbReference type="InParanoid" id="A0C7R8"/>
<dbReference type="OrthoDB" id="314425at2759"/>
<protein>
    <submittedName>
        <fullName evidence="2">Uncharacterized protein</fullName>
    </submittedName>
</protein>
<evidence type="ECO:0000313" key="2">
    <source>
        <dbReference type="EMBL" id="CAK66835.1"/>
    </source>
</evidence>
<gene>
    <name evidence="2" type="ORF">GSPATT00035966001</name>
</gene>
<keyword evidence="3" id="KW-1185">Reference proteome</keyword>
<accession>A0C7R8</accession>
<dbReference type="Proteomes" id="UP000000600">
    <property type="component" value="Unassembled WGS sequence"/>
</dbReference>
<feature type="region of interest" description="Disordered" evidence="1">
    <location>
        <begin position="102"/>
        <end position="132"/>
    </location>
</feature>
<organism evidence="2 3">
    <name type="scientific">Paramecium tetraurelia</name>
    <dbReference type="NCBI Taxonomy" id="5888"/>
    <lineage>
        <taxon>Eukaryota</taxon>
        <taxon>Sar</taxon>
        <taxon>Alveolata</taxon>
        <taxon>Ciliophora</taxon>
        <taxon>Intramacronucleata</taxon>
        <taxon>Oligohymenophorea</taxon>
        <taxon>Peniculida</taxon>
        <taxon>Parameciidae</taxon>
        <taxon>Paramecium</taxon>
    </lineage>
</organism>
<dbReference type="HOGENOM" id="CLU_1942161_0_0_1"/>
<dbReference type="RefSeq" id="XP_001434232.1">
    <property type="nucleotide sequence ID" value="XM_001434195.2"/>
</dbReference>
<proteinExistence type="predicted"/>
<dbReference type="AlphaFoldDB" id="A0C7R8"/>
<dbReference type="EMBL" id="CT868048">
    <property type="protein sequence ID" value="CAK66835.1"/>
    <property type="molecule type" value="Genomic_DNA"/>
</dbReference>
<evidence type="ECO:0000313" key="3">
    <source>
        <dbReference type="Proteomes" id="UP000000600"/>
    </source>
</evidence>
<name>A0C7R8_PARTE</name>